<dbReference type="EMBL" id="MNPL01001582">
    <property type="protein sequence ID" value="OQR79019.1"/>
    <property type="molecule type" value="Genomic_DNA"/>
</dbReference>
<dbReference type="GO" id="GO:0005789">
    <property type="term" value="C:endoplasmic reticulum membrane"/>
    <property type="evidence" value="ECO:0007669"/>
    <property type="project" value="TreeGrafter"/>
</dbReference>
<evidence type="ECO:0000256" key="12">
    <source>
        <dbReference type="RuleBase" id="RU000581"/>
    </source>
</evidence>
<dbReference type="AlphaFoldDB" id="A0A1V9XZX0"/>
<keyword evidence="5" id="KW-0276">Fatty acid metabolism</keyword>
<sequence length="333" mass="38549">MSITQAVTKEQLQQVQQQRIQGAKFASAADYRVKLVWRNVVLMLYLHVASAYGLYLMATQAMWYTVIWAYMMYFCSCLGITAGAHRLWAHRTYKAKTPLKIILAFLQSMAFQNHILEWARDHRVHHKYSETDADPHNAKRGFFFSHVGWLLCRKHPDVIEKGRKIDLSDLYADPVVMFQKRHYLKSVVFCCFIFPAAVPMLFWGETFFNAFVVCSLTRYCASLNVTWLVNSAAHMWGEKPYDKNINPVENWGVSVGAIGEGWHNYHHTFPHDYKAAELPYTLNPTTLIIDLFALIGWAYDRRTVSPETIKARKMRTGCESTSPESYVEPEHAY</sequence>
<keyword evidence="9" id="KW-0443">Lipid metabolism</keyword>
<dbReference type="GO" id="GO:0006636">
    <property type="term" value="P:unsaturated fatty acid biosynthetic process"/>
    <property type="evidence" value="ECO:0007669"/>
    <property type="project" value="TreeGrafter"/>
</dbReference>
<keyword evidence="4 12" id="KW-0812">Transmembrane</keyword>
<dbReference type="GO" id="GO:0005506">
    <property type="term" value="F:iron ion binding"/>
    <property type="evidence" value="ECO:0007669"/>
    <property type="project" value="TreeGrafter"/>
</dbReference>
<evidence type="ECO:0000256" key="5">
    <source>
        <dbReference type="ARBA" id="ARBA00022832"/>
    </source>
</evidence>
<protein>
    <submittedName>
        <fullName evidence="15">Stearoyl-CoA desaturase 5-like</fullName>
    </submittedName>
</protein>
<dbReference type="STRING" id="418985.A0A1V9XZX0"/>
<comment type="caution">
    <text evidence="15">The sequence shown here is derived from an EMBL/GenBank/DDBJ whole genome shotgun (WGS) entry which is preliminary data.</text>
</comment>
<dbReference type="GO" id="GO:0004768">
    <property type="term" value="F:stearoyl-CoA 9-desaturase activity"/>
    <property type="evidence" value="ECO:0007669"/>
    <property type="project" value="TreeGrafter"/>
</dbReference>
<dbReference type="PANTHER" id="PTHR11351:SF31">
    <property type="entry name" value="DESATURASE 1, ISOFORM A-RELATED"/>
    <property type="match status" value="1"/>
</dbReference>
<feature type="transmembrane region" description="Helical" evidence="13">
    <location>
        <begin position="35"/>
        <end position="55"/>
    </location>
</feature>
<evidence type="ECO:0000256" key="8">
    <source>
        <dbReference type="ARBA" id="ARBA00023004"/>
    </source>
</evidence>
<keyword evidence="7 12" id="KW-0560">Oxidoreductase</keyword>
<evidence type="ECO:0000256" key="7">
    <source>
        <dbReference type="ARBA" id="ARBA00023002"/>
    </source>
</evidence>
<evidence type="ECO:0000256" key="13">
    <source>
        <dbReference type="SAM" id="Phobius"/>
    </source>
</evidence>
<evidence type="ECO:0000256" key="6">
    <source>
        <dbReference type="ARBA" id="ARBA00022989"/>
    </source>
</evidence>
<name>A0A1V9XZX0_9ACAR</name>
<gene>
    <name evidence="15" type="ORF">BIW11_06023</name>
</gene>
<keyword evidence="8" id="KW-0408">Iron</keyword>
<keyword evidence="3 12" id="KW-0444">Lipid biosynthesis</keyword>
<keyword evidence="11 12" id="KW-0275">Fatty acid biosynthesis</keyword>
<evidence type="ECO:0000313" key="15">
    <source>
        <dbReference type="EMBL" id="OQR79019.1"/>
    </source>
</evidence>
<dbReference type="InParanoid" id="A0A1V9XZX0"/>
<dbReference type="PRINTS" id="PR00075">
    <property type="entry name" value="FACDDSATRASE"/>
</dbReference>
<keyword evidence="16" id="KW-1185">Reference proteome</keyword>
<dbReference type="InterPro" id="IPR015876">
    <property type="entry name" value="Acyl-CoA_DS"/>
</dbReference>
<keyword evidence="6 13" id="KW-1133">Transmembrane helix</keyword>
<proteinExistence type="inferred from homology"/>
<evidence type="ECO:0000256" key="3">
    <source>
        <dbReference type="ARBA" id="ARBA00022516"/>
    </source>
</evidence>
<dbReference type="FunCoup" id="A0A1V9XZX0">
    <property type="interactions" value="423"/>
</dbReference>
<dbReference type="Pfam" id="PF00487">
    <property type="entry name" value="FA_desaturase"/>
    <property type="match status" value="1"/>
</dbReference>
<comment type="similarity">
    <text evidence="2 12">Belongs to the fatty acid desaturase type 1 family.</text>
</comment>
<reference evidence="15 16" key="1">
    <citation type="journal article" date="2017" name="Gigascience">
        <title>Draft genome of the honey bee ectoparasitic mite, Tropilaelaps mercedesae, is shaped by the parasitic life history.</title>
        <authorList>
            <person name="Dong X."/>
            <person name="Armstrong S.D."/>
            <person name="Xia D."/>
            <person name="Makepeace B.L."/>
            <person name="Darby A.C."/>
            <person name="Kadowaki T."/>
        </authorList>
    </citation>
    <scope>NUCLEOTIDE SEQUENCE [LARGE SCALE GENOMIC DNA]</scope>
    <source>
        <strain evidence="15">Wuxi-XJTLU</strain>
    </source>
</reference>
<dbReference type="InterPro" id="IPR005804">
    <property type="entry name" value="FA_desaturase_dom"/>
</dbReference>
<evidence type="ECO:0000256" key="11">
    <source>
        <dbReference type="ARBA" id="ARBA00023160"/>
    </source>
</evidence>
<evidence type="ECO:0000256" key="4">
    <source>
        <dbReference type="ARBA" id="ARBA00022692"/>
    </source>
</evidence>
<comment type="subcellular location">
    <subcellularLocation>
        <location evidence="1">Membrane</location>
        <topology evidence="1">Multi-pass membrane protein</topology>
    </subcellularLocation>
</comment>
<dbReference type="CDD" id="cd03505">
    <property type="entry name" value="Delta9-FADS-like"/>
    <property type="match status" value="1"/>
</dbReference>
<feature type="transmembrane region" description="Helical" evidence="13">
    <location>
        <begin position="61"/>
        <end position="84"/>
    </location>
</feature>
<dbReference type="Proteomes" id="UP000192247">
    <property type="component" value="Unassembled WGS sequence"/>
</dbReference>
<accession>A0A1V9XZX0</accession>
<comment type="cofactor">
    <cofactor evidence="12">
        <name>Fe(2+)</name>
        <dbReference type="ChEBI" id="CHEBI:29033"/>
    </cofactor>
</comment>
<organism evidence="15 16">
    <name type="scientific">Tropilaelaps mercedesae</name>
    <dbReference type="NCBI Taxonomy" id="418985"/>
    <lineage>
        <taxon>Eukaryota</taxon>
        <taxon>Metazoa</taxon>
        <taxon>Ecdysozoa</taxon>
        <taxon>Arthropoda</taxon>
        <taxon>Chelicerata</taxon>
        <taxon>Arachnida</taxon>
        <taxon>Acari</taxon>
        <taxon>Parasitiformes</taxon>
        <taxon>Mesostigmata</taxon>
        <taxon>Gamasina</taxon>
        <taxon>Dermanyssoidea</taxon>
        <taxon>Laelapidae</taxon>
        <taxon>Tropilaelaps</taxon>
    </lineage>
</organism>
<feature type="domain" description="Fatty acid desaturase" evidence="14">
    <location>
        <begin position="63"/>
        <end position="271"/>
    </location>
</feature>
<evidence type="ECO:0000256" key="2">
    <source>
        <dbReference type="ARBA" id="ARBA00009295"/>
    </source>
</evidence>
<evidence type="ECO:0000256" key="1">
    <source>
        <dbReference type="ARBA" id="ARBA00004141"/>
    </source>
</evidence>
<dbReference type="OrthoDB" id="6406588at2759"/>
<evidence type="ECO:0000313" key="16">
    <source>
        <dbReference type="Proteomes" id="UP000192247"/>
    </source>
</evidence>
<evidence type="ECO:0000256" key="9">
    <source>
        <dbReference type="ARBA" id="ARBA00023098"/>
    </source>
</evidence>
<evidence type="ECO:0000259" key="14">
    <source>
        <dbReference type="Pfam" id="PF00487"/>
    </source>
</evidence>
<dbReference type="PANTHER" id="PTHR11351">
    <property type="entry name" value="ACYL-COA DESATURASE"/>
    <property type="match status" value="1"/>
</dbReference>
<comment type="domain">
    <text evidence="12">The histidine box domains are involved in binding the catalytic metal ions.</text>
</comment>
<keyword evidence="10 13" id="KW-0472">Membrane</keyword>
<feature type="transmembrane region" description="Helical" evidence="13">
    <location>
        <begin position="183"/>
        <end position="202"/>
    </location>
</feature>
<evidence type="ECO:0000256" key="10">
    <source>
        <dbReference type="ARBA" id="ARBA00023136"/>
    </source>
</evidence>